<keyword evidence="10" id="KW-1185">Reference proteome</keyword>
<dbReference type="PROSITE" id="PS50082">
    <property type="entry name" value="WD_REPEATS_2"/>
    <property type="match status" value="1"/>
</dbReference>
<dbReference type="InterPro" id="IPR019775">
    <property type="entry name" value="WD40_repeat_CS"/>
</dbReference>
<comment type="subcellular location">
    <subcellularLocation>
        <location evidence="1">Nucleus</location>
        <location evidence="1">Nucleolus</location>
    </subcellularLocation>
</comment>
<feature type="domain" description="BOP1 N-terminal" evidence="8">
    <location>
        <begin position="1"/>
        <end position="218"/>
    </location>
</feature>
<feature type="non-terminal residue" evidence="9">
    <location>
        <position position="549"/>
    </location>
</feature>
<reference evidence="9 10" key="1">
    <citation type="journal article" date="2019" name="Genome Biol. Evol.">
        <title>Insights into the evolution of the New World diploid cottons (Gossypium, subgenus Houzingenia) based on genome sequencing.</title>
        <authorList>
            <person name="Grover C.E."/>
            <person name="Arick M.A. 2nd"/>
            <person name="Thrash A."/>
            <person name="Conover J.L."/>
            <person name="Sanders W.S."/>
            <person name="Peterson D.G."/>
            <person name="Frelichowski J.E."/>
            <person name="Scheffler J.A."/>
            <person name="Scheffler B.E."/>
            <person name="Wendel J.F."/>
        </authorList>
    </citation>
    <scope>NUCLEOTIDE SEQUENCE [LARGE SCALE GENOMIC DNA]</scope>
    <source>
        <strain evidence="9">185</strain>
        <tissue evidence="9">Leaf</tissue>
    </source>
</reference>
<dbReference type="SMART" id="SM01035">
    <property type="entry name" value="BOP1NT"/>
    <property type="match status" value="1"/>
</dbReference>
<dbReference type="GO" id="GO:0070545">
    <property type="term" value="C:PeBoW complex"/>
    <property type="evidence" value="ECO:0007669"/>
    <property type="project" value="TreeGrafter"/>
</dbReference>
<dbReference type="HAMAP" id="MF_03027">
    <property type="entry name" value="BOP1"/>
    <property type="match status" value="1"/>
</dbReference>
<keyword evidence="2" id="KW-0690">Ribosome biogenesis</keyword>
<evidence type="ECO:0000256" key="2">
    <source>
        <dbReference type="ARBA" id="ARBA00022517"/>
    </source>
</evidence>
<organism evidence="9 10">
    <name type="scientific">Gossypium aridum</name>
    <name type="common">American cotton</name>
    <name type="synonym">Erioxylum aridum</name>
    <dbReference type="NCBI Taxonomy" id="34290"/>
    <lineage>
        <taxon>Eukaryota</taxon>
        <taxon>Viridiplantae</taxon>
        <taxon>Streptophyta</taxon>
        <taxon>Embryophyta</taxon>
        <taxon>Tracheophyta</taxon>
        <taxon>Spermatophyta</taxon>
        <taxon>Magnoliopsida</taxon>
        <taxon>eudicotyledons</taxon>
        <taxon>Gunneridae</taxon>
        <taxon>Pentapetalae</taxon>
        <taxon>rosids</taxon>
        <taxon>malvids</taxon>
        <taxon>Malvales</taxon>
        <taxon>Malvaceae</taxon>
        <taxon>Malvoideae</taxon>
        <taxon>Gossypium</taxon>
    </lineage>
</organism>
<dbReference type="Proteomes" id="UP000593577">
    <property type="component" value="Unassembled WGS sequence"/>
</dbReference>
<dbReference type="InterPro" id="IPR012953">
    <property type="entry name" value="BOP1_N_dom"/>
</dbReference>
<feature type="repeat" description="WD" evidence="7">
    <location>
        <begin position="225"/>
        <end position="266"/>
    </location>
</feature>
<dbReference type="GO" id="GO:0043021">
    <property type="term" value="F:ribonucleoprotein complex binding"/>
    <property type="evidence" value="ECO:0007669"/>
    <property type="project" value="TreeGrafter"/>
</dbReference>
<keyword evidence="5" id="KW-0677">Repeat</keyword>
<evidence type="ECO:0000256" key="3">
    <source>
        <dbReference type="ARBA" id="ARBA00022552"/>
    </source>
</evidence>
<evidence type="ECO:0000256" key="1">
    <source>
        <dbReference type="ARBA" id="ARBA00004604"/>
    </source>
</evidence>
<evidence type="ECO:0000313" key="10">
    <source>
        <dbReference type="Proteomes" id="UP000593577"/>
    </source>
</evidence>
<accession>A0A7J8XLT4</accession>
<evidence type="ECO:0000256" key="5">
    <source>
        <dbReference type="ARBA" id="ARBA00022737"/>
    </source>
</evidence>
<dbReference type="InterPro" id="IPR001680">
    <property type="entry name" value="WD40_rpt"/>
</dbReference>
<dbReference type="SMART" id="SM00320">
    <property type="entry name" value="WD40"/>
    <property type="match status" value="5"/>
</dbReference>
<comment type="caution">
    <text evidence="9">The sequence shown here is derived from an EMBL/GenBank/DDBJ whole genome shotgun (WGS) entry which is preliminary data.</text>
</comment>
<dbReference type="GO" id="GO:0000463">
    <property type="term" value="P:maturation of LSU-rRNA from tricistronic rRNA transcript (SSU-rRNA, 5.8S rRNA, LSU-rRNA)"/>
    <property type="evidence" value="ECO:0007669"/>
    <property type="project" value="TreeGrafter"/>
</dbReference>
<dbReference type="PANTHER" id="PTHR17605">
    <property type="entry name" value="RIBOSOME BIOGENESIS PROTEIN BOP1 BLOCK OF PROLIFERATION 1 PROTEIN"/>
    <property type="match status" value="1"/>
</dbReference>
<dbReference type="EMBL" id="JABFAA010000008">
    <property type="protein sequence ID" value="MBA0687874.1"/>
    <property type="molecule type" value="Genomic_DNA"/>
</dbReference>
<gene>
    <name evidence="9" type="ORF">Goari_005694</name>
</gene>
<evidence type="ECO:0000313" key="9">
    <source>
        <dbReference type="EMBL" id="MBA0687874.1"/>
    </source>
</evidence>
<sequence>RKIYDEYNDEEVELTKEEIKHIRRLLKGKAPHAEFDPYAPYVDWFKWDDSKHPLSNAPEPKRRFIPSKWESKKVVEYVRAIRKGLIKFDQPKEEPRFYRLWGDDSSSADRTKHLAYIPPPKPKLPGHEESYNPSLEYIPTQEEINSYQLMYEEDRPKFIPKKFTSFRSIPAYENAIKDSFERCLDLYLCPRVRKKRINIDPESLKPKLPSRKDLRPYPSTCYLEYRGHEGAVLSISVEPSGQWIASGSKDGTVRIWEVETGRCLRVWEIGEAVQLVAWNPLPELPVLAASVGADVLILNTGFGNEEEQKRIKELLHIGTPTTDDSDDMSSFLSWIQDEKYDCIRLRHYRVLGSVSSSLESRAILIHQLSKRLTQRLPFKLHGLPVSSVFHPTRSIFFVATKKNVRVYDLLKQKLIKKLETQLREVSSIAVHPAGDNLIVGSKEGKLCWFDMDLSSKPYKTLKCHPKDITKVAFHRSYPLFASCSDDCTAYIFHGMVYADLNQNPLIVPLEILRGHTSYDGRGVMDCKFHPRQPWLFTAGADSSIKLYCH</sequence>
<dbReference type="PANTHER" id="PTHR17605:SF0">
    <property type="entry name" value="RIBOSOME BIOGENESIS PROTEIN BOP1"/>
    <property type="match status" value="1"/>
</dbReference>
<evidence type="ECO:0000259" key="8">
    <source>
        <dbReference type="SMART" id="SM01035"/>
    </source>
</evidence>
<evidence type="ECO:0000256" key="6">
    <source>
        <dbReference type="ARBA" id="ARBA00023242"/>
    </source>
</evidence>
<dbReference type="Pfam" id="PF08145">
    <property type="entry name" value="BOP1NT"/>
    <property type="match status" value="1"/>
</dbReference>
<evidence type="ECO:0000256" key="4">
    <source>
        <dbReference type="ARBA" id="ARBA00022574"/>
    </source>
</evidence>
<dbReference type="PROSITE" id="PS50294">
    <property type="entry name" value="WD_REPEATS_REGION"/>
    <property type="match status" value="1"/>
</dbReference>
<keyword evidence="4 7" id="KW-0853">WD repeat</keyword>
<dbReference type="PROSITE" id="PS00678">
    <property type="entry name" value="WD_REPEATS_1"/>
    <property type="match status" value="1"/>
</dbReference>
<dbReference type="InterPro" id="IPR028598">
    <property type="entry name" value="BOP1/Erb1"/>
</dbReference>
<dbReference type="Pfam" id="PF00400">
    <property type="entry name" value="WD40"/>
    <property type="match status" value="4"/>
</dbReference>
<protein>
    <recommendedName>
        <fullName evidence="8">BOP1 N-terminal domain-containing protein</fullName>
    </recommendedName>
</protein>
<keyword evidence="6" id="KW-0539">Nucleus</keyword>
<proteinExistence type="inferred from homology"/>
<dbReference type="Gene3D" id="2.130.10.10">
    <property type="entry name" value="YVTN repeat-like/Quinoprotein amine dehydrogenase"/>
    <property type="match status" value="1"/>
</dbReference>
<dbReference type="FunFam" id="2.130.10.10:FF:000061">
    <property type="entry name" value="Ribosome biogenesis protein BOP1 homolog"/>
    <property type="match status" value="1"/>
</dbReference>
<keyword evidence="3" id="KW-0698">rRNA processing</keyword>
<dbReference type="InterPro" id="IPR015943">
    <property type="entry name" value="WD40/YVTN_repeat-like_dom_sf"/>
</dbReference>
<name>A0A7J8XLT4_GOSAI</name>
<dbReference type="AlphaFoldDB" id="A0A7J8XLT4"/>
<dbReference type="SUPFAM" id="SSF50978">
    <property type="entry name" value="WD40 repeat-like"/>
    <property type="match status" value="1"/>
</dbReference>
<dbReference type="GO" id="GO:0030687">
    <property type="term" value="C:preribosome, large subunit precursor"/>
    <property type="evidence" value="ECO:0007669"/>
    <property type="project" value="TreeGrafter"/>
</dbReference>
<dbReference type="InterPro" id="IPR036322">
    <property type="entry name" value="WD40_repeat_dom_sf"/>
</dbReference>
<evidence type="ECO:0000256" key="7">
    <source>
        <dbReference type="PROSITE-ProRule" id="PRU00221"/>
    </source>
</evidence>